<dbReference type="AlphaFoldDB" id="A0A7D4BZM8"/>
<dbReference type="InterPro" id="IPR036866">
    <property type="entry name" value="RibonucZ/Hydroxyglut_hydro"/>
</dbReference>
<gene>
    <name evidence="2" type="ORF">FHG85_05875</name>
</gene>
<dbReference type="Proteomes" id="UP000500961">
    <property type="component" value="Chromosome"/>
</dbReference>
<keyword evidence="1" id="KW-0732">Signal</keyword>
<sequence length="244" mass="27483">MKTIAVLLLLACVGIKSSAQSYDDFTTQNESRLRISFIGHGTLMFDWNGKIIHIDPWSALANYDTLPKADYVFVTHHHGDHLDSVALSKVFTLDTKIYWSKTCSKQSRFKANAFIVANSDTTETPDFSFIAVPAYNIVNKRNNGMPFHPRGEGNGYIFIFDNLRVYVAGDTEDIPEMKSFGSIDIAFLPVNLPYTMSPEMFKSAVLMLKPKIVYPYHTGKTNLNDLIDLLSGIKSTEIRIRSLQ</sequence>
<reference evidence="2 3" key="1">
    <citation type="submission" date="2019-07" db="EMBL/GenBank/DDBJ databases">
        <title>Thalassofilum flectens gen. nov., sp. nov., a novel moderate thermophilic anaerobe from a shallow sea hot spring in Kunashir Island (Russia), representing a new family in the order Bacteroidales, and proposal of Thalassofilacea fam. nov.</title>
        <authorList>
            <person name="Kochetkova T.V."/>
            <person name="Podosokorskaya O.A."/>
            <person name="Novikov A."/>
            <person name="Elcheninov A.G."/>
            <person name="Toshchakov S.V."/>
            <person name="Kublanov I.V."/>
        </authorList>
    </citation>
    <scope>NUCLEOTIDE SEQUENCE [LARGE SCALE GENOMIC DNA]</scope>
    <source>
        <strain evidence="2 3">38-H</strain>
    </source>
</reference>
<dbReference type="GO" id="GO:0016787">
    <property type="term" value="F:hydrolase activity"/>
    <property type="evidence" value="ECO:0007669"/>
    <property type="project" value="UniProtKB-KW"/>
</dbReference>
<organism evidence="2 3">
    <name type="scientific">Tenuifilum thalassicum</name>
    <dbReference type="NCBI Taxonomy" id="2590900"/>
    <lineage>
        <taxon>Bacteria</taxon>
        <taxon>Pseudomonadati</taxon>
        <taxon>Bacteroidota</taxon>
        <taxon>Bacteroidia</taxon>
        <taxon>Bacteroidales</taxon>
        <taxon>Tenuifilaceae</taxon>
        <taxon>Tenuifilum</taxon>
    </lineage>
</organism>
<keyword evidence="2" id="KW-0378">Hydrolase</keyword>
<dbReference type="SUPFAM" id="SSF56281">
    <property type="entry name" value="Metallo-hydrolase/oxidoreductase"/>
    <property type="match status" value="1"/>
</dbReference>
<accession>A0A7D4BZM8</accession>
<dbReference type="KEGG" id="ttz:FHG85_05875"/>
<feature type="chain" id="PRO_5029664899" evidence="1">
    <location>
        <begin position="22"/>
        <end position="244"/>
    </location>
</feature>
<dbReference type="Gene3D" id="3.60.15.10">
    <property type="entry name" value="Ribonuclease Z/Hydroxyacylglutathione hydrolase-like"/>
    <property type="match status" value="1"/>
</dbReference>
<evidence type="ECO:0000256" key="1">
    <source>
        <dbReference type="SAM" id="SignalP"/>
    </source>
</evidence>
<dbReference type="EMBL" id="CP041345">
    <property type="protein sequence ID" value="QKG79804.1"/>
    <property type="molecule type" value="Genomic_DNA"/>
</dbReference>
<name>A0A7D4BZM8_9BACT</name>
<dbReference type="PANTHER" id="PTHR43546">
    <property type="entry name" value="UPF0173 METAL-DEPENDENT HYDROLASE MJ1163-RELATED"/>
    <property type="match status" value="1"/>
</dbReference>
<dbReference type="RefSeq" id="WP_173073928.1">
    <property type="nucleotide sequence ID" value="NZ_CP041345.1"/>
</dbReference>
<protein>
    <submittedName>
        <fullName evidence="2">MBL fold metallo-hydrolase</fullName>
    </submittedName>
</protein>
<evidence type="ECO:0000313" key="2">
    <source>
        <dbReference type="EMBL" id="QKG79804.1"/>
    </source>
</evidence>
<keyword evidence="3" id="KW-1185">Reference proteome</keyword>
<dbReference type="PANTHER" id="PTHR43546:SF3">
    <property type="entry name" value="UPF0173 METAL-DEPENDENT HYDROLASE MJ1163"/>
    <property type="match status" value="1"/>
</dbReference>
<feature type="signal peptide" evidence="1">
    <location>
        <begin position="1"/>
        <end position="21"/>
    </location>
</feature>
<dbReference type="InterPro" id="IPR050114">
    <property type="entry name" value="UPF0173_UPF0282_UlaG_hydrolase"/>
</dbReference>
<dbReference type="Pfam" id="PF13483">
    <property type="entry name" value="Lactamase_B_3"/>
    <property type="match status" value="1"/>
</dbReference>
<proteinExistence type="predicted"/>
<evidence type="ECO:0000313" key="3">
    <source>
        <dbReference type="Proteomes" id="UP000500961"/>
    </source>
</evidence>